<feature type="domain" description="Ribonuclease H2 subunit B wHTH" evidence="7">
    <location>
        <begin position="126"/>
        <end position="322"/>
    </location>
</feature>
<dbReference type="AlphaFoldDB" id="A0A9X0B336"/>
<dbReference type="EMBL" id="JAPZBU010000009">
    <property type="protein sequence ID" value="KAJ5386374.1"/>
    <property type="molecule type" value="Genomic_DNA"/>
</dbReference>
<dbReference type="InterPro" id="IPR041195">
    <property type="entry name" value="Rnh202_N"/>
</dbReference>
<dbReference type="GO" id="GO:0006401">
    <property type="term" value="P:RNA catabolic process"/>
    <property type="evidence" value="ECO:0007669"/>
    <property type="project" value="TreeGrafter"/>
</dbReference>
<proteinExistence type="predicted"/>
<feature type="region of interest" description="Disordered" evidence="6">
    <location>
        <begin position="360"/>
        <end position="403"/>
    </location>
</feature>
<evidence type="ECO:0000259" key="8">
    <source>
        <dbReference type="Pfam" id="PF17745"/>
    </source>
</evidence>
<dbReference type="CDD" id="cd09270">
    <property type="entry name" value="RNase_H2-B"/>
    <property type="match status" value="1"/>
</dbReference>
<dbReference type="InterPro" id="IPR040456">
    <property type="entry name" value="RNase_H2_suB"/>
</dbReference>
<keyword evidence="3" id="KW-0539">Nucleus</keyword>
<dbReference type="Pfam" id="PF09468">
    <property type="entry name" value="RNase_H2-Ydr279"/>
    <property type="match status" value="1"/>
</dbReference>
<comment type="function">
    <text evidence="4">Non catalytic subunit of RNase H2, an endonuclease that specifically degrades the RNA of RNA:DNA hybrids. Participates in DNA replication, possibly by mediating the removal of lagging-strand Okazaki fragment RNA primers during DNA replication. Mediates the excision of single ribonucleotides from DNA:RNA duplexes.</text>
</comment>
<dbReference type="Pfam" id="PF17745">
    <property type="entry name" value="Ydr279_N"/>
    <property type="match status" value="1"/>
</dbReference>
<reference evidence="9" key="1">
    <citation type="submission" date="2022-12" db="EMBL/GenBank/DDBJ databases">
        <authorList>
            <person name="Petersen C."/>
        </authorList>
    </citation>
    <scope>NUCLEOTIDE SEQUENCE</scope>
    <source>
        <strain evidence="9">IBT 29677</strain>
    </source>
</reference>
<reference evidence="9" key="2">
    <citation type="journal article" date="2023" name="IMA Fungus">
        <title>Comparative genomic study of the Penicillium genus elucidates a diverse pangenome and 15 lateral gene transfer events.</title>
        <authorList>
            <person name="Petersen C."/>
            <person name="Sorensen T."/>
            <person name="Nielsen M.R."/>
            <person name="Sondergaard T.E."/>
            <person name="Sorensen J.L."/>
            <person name="Fitzpatrick D.A."/>
            <person name="Frisvad J.C."/>
            <person name="Nielsen K.L."/>
        </authorList>
    </citation>
    <scope>NUCLEOTIDE SEQUENCE</scope>
    <source>
        <strain evidence="9">IBT 29677</strain>
    </source>
</reference>
<dbReference type="PANTHER" id="PTHR13383">
    <property type="entry name" value="RIBONUCLEASE H2 SUBUNIT B"/>
    <property type="match status" value="1"/>
</dbReference>
<name>A0A9X0B336_9EURO</name>
<dbReference type="GeneID" id="81372532"/>
<evidence type="ECO:0000313" key="10">
    <source>
        <dbReference type="Proteomes" id="UP001147747"/>
    </source>
</evidence>
<evidence type="ECO:0000256" key="4">
    <source>
        <dbReference type="ARBA" id="ARBA00024778"/>
    </source>
</evidence>
<feature type="compositionally biased region" description="Basic and acidic residues" evidence="6">
    <location>
        <begin position="382"/>
        <end position="402"/>
    </location>
</feature>
<feature type="region of interest" description="Disordered" evidence="6">
    <location>
        <begin position="1"/>
        <end position="31"/>
    </location>
</feature>
<protein>
    <recommendedName>
        <fullName evidence="2">Ribonuclease H2 subunit B</fullName>
    </recommendedName>
    <alternativeName>
        <fullName evidence="5">Ribonuclease HI subunit B</fullName>
    </alternativeName>
</protein>
<evidence type="ECO:0000256" key="2">
    <source>
        <dbReference type="ARBA" id="ARBA00019062"/>
    </source>
</evidence>
<organism evidence="9 10">
    <name type="scientific">Penicillium cosmopolitanum</name>
    <dbReference type="NCBI Taxonomy" id="1131564"/>
    <lineage>
        <taxon>Eukaryota</taxon>
        <taxon>Fungi</taxon>
        <taxon>Dikarya</taxon>
        <taxon>Ascomycota</taxon>
        <taxon>Pezizomycotina</taxon>
        <taxon>Eurotiomycetes</taxon>
        <taxon>Eurotiomycetidae</taxon>
        <taxon>Eurotiales</taxon>
        <taxon>Aspergillaceae</taxon>
        <taxon>Penicillium</taxon>
    </lineage>
</organism>
<evidence type="ECO:0000256" key="3">
    <source>
        <dbReference type="ARBA" id="ARBA00023242"/>
    </source>
</evidence>
<dbReference type="RefSeq" id="XP_056484172.1">
    <property type="nucleotide sequence ID" value="XM_056633552.1"/>
</dbReference>
<sequence>MPRTRASAPAKATEEKPEVEQKKQLTTAEKPSKTFILPSSTSANARLLSLPNPQSGELTRYFFCPERGIYEFTVVASPTTSPRSILFTPRMRQTTTASPDEETDTQTTSIAKKAELLVATPIDSIFFLIALFNATAKSGQSLFQPLDDIIDSNDDLPQHLRNVLYDDTFRNTLVKRAEAICDTVEAGDEKMLRFSEAKLLNELVAKADRLATQGLPASLEERFVRQPLAPPLMSVKREDALTGQVPSNGDASSKSEEGQDSPSTAATSATPSVSTPAGESTPAPQPPTDNSTSDKIAHLQRVSTALTFMKDSYLPASLCSRIDEMLASPESPLDLKPLTDRIKEIAALRAEALASRTLTDFSRKRGLDDEEVESRAEKKRKKDDEDKKAKAMESRGIRDLKKVNTTGMKKMSDFFGKAAARKKT</sequence>
<comment type="caution">
    <text evidence="9">The sequence shown here is derived from an EMBL/GenBank/DDBJ whole genome shotgun (WGS) entry which is preliminary data.</text>
</comment>
<feature type="domain" description="Rnh202 triple barrel" evidence="8">
    <location>
        <begin position="36"/>
        <end position="123"/>
    </location>
</feature>
<dbReference type="GO" id="GO:0032299">
    <property type="term" value="C:ribonuclease H2 complex"/>
    <property type="evidence" value="ECO:0007669"/>
    <property type="project" value="InterPro"/>
</dbReference>
<dbReference type="GO" id="GO:0005654">
    <property type="term" value="C:nucleoplasm"/>
    <property type="evidence" value="ECO:0007669"/>
    <property type="project" value="TreeGrafter"/>
</dbReference>
<evidence type="ECO:0000256" key="1">
    <source>
        <dbReference type="ARBA" id="ARBA00004123"/>
    </source>
</evidence>
<accession>A0A9X0B336</accession>
<feature type="compositionally biased region" description="Low complexity" evidence="6">
    <location>
        <begin position="261"/>
        <end position="277"/>
    </location>
</feature>
<feature type="region of interest" description="Disordered" evidence="6">
    <location>
        <begin position="230"/>
        <end position="294"/>
    </location>
</feature>
<evidence type="ECO:0000256" key="6">
    <source>
        <dbReference type="SAM" id="MobiDB-lite"/>
    </source>
</evidence>
<keyword evidence="10" id="KW-1185">Reference proteome</keyword>
<dbReference type="Gene3D" id="1.10.20.120">
    <property type="match status" value="1"/>
</dbReference>
<evidence type="ECO:0000313" key="9">
    <source>
        <dbReference type="EMBL" id="KAJ5386374.1"/>
    </source>
</evidence>
<dbReference type="InterPro" id="IPR019024">
    <property type="entry name" value="RNase_H2_suB_wHTH"/>
</dbReference>
<evidence type="ECO:0000259" key="7">
    <source>
        <dbReference type="Pfam" id="PF09468"/>
    </source>
</evidence>
<dbReference type="PANTHER" id="PTHR13383:SF11">
    <property type="entry name" value="RIBONUCLEASE H2 SUBUNIT B"/>
    <property type="match status" value="1"/>
</dbReference>
<dbReference type="Proteomes" id="UP001147747">
    <property type="component" value="Unassembled WGS sequence"/>
</dbReference>
<comment type="subcellular location">
    <subcellularLocation>
        <location evidence="1">Nucleus</location>
    </subcellularLocation>
</comment>
<evidence type="ECO:0000256" key="5">
    <source>
        <dbReference type="ARBA" id="ARBA00033464"/>
    </source>
</evidence>
<dbReference type="OrthoDB" id="29098at2759"/>
<gene>
    <name evidence="9" type="ORF">N7509_008915</name>
</gene>
<feature type="compositionally biased region" description="Basic and acidic residues" evidence="6">
    <location>
        <begin position="12"/>
        <end position="23"/>
    </location>
</feature>